<evidence type="ECO:0000313" key="11">
    <source>
        <dbReference type="Proteomes" id="UP000007819"/>
    </source>
</evidence>
<feature type="domain" description="SP-RING-type" evidence="9">
    <location>
        <begin position="144"/>
        <end position="230"/>
    </location>
</feature>
<dbReference type="PANTHER" id="PTHR10782:SF94">
    <property type="entry name" value="SUPPRESSOR OF VARIEGATION 2-10, ISOFORM I"/>
    <property type="match status" value="1"/>
</dbReference>
<evidence type="ECO:0000256" key="4">
    <source>
        <dbReference type="ARBA" id="ARBA00022723"/>
    </source>
</evidence>
<keyword evidence="3" id="KW-0808">Transferase</keyword>
<dbReference type="GO" id="GO:0016925">
    <property type="term" value="P:protein sumoylation"/>
    <property type="evidence" value="ECO:0007669"/>
    <property type="project" value="TreeGrafter"/>
</dbReference>
<sequence length="284" mass="32844">MAKSISHLIEDNEYTHDLVYDLEREELQQILEAVNLNIISSSKIFLLSVNGHQCSLPILKILSNSGILPWRNNDPIDITQQTHLRKKCLQNTLEITWSEEPHKYIGCVYMAQKLTFKDLLVELKKRPKRASDKTKVLIKESVENDGDMLVEFLIASIKDPLSKIRMKLPARGVDCKHLLCFDAIQFLQMNELKQTWKCPIFQSKDLTEECDNVFLFKDGTWSERKNREFSKNAITNASRSTKNIEKFTMSDSDDADNSNRILDNVDNDEIIPKQKRIKCNPSKV</sequence>
<dbReference type="Gene3D" id="3.30.40.10">
    <property type="entry name" value="Zinc/RING finger domain, C3HC4 (zinc finger)"/>
    <property type="match status" value="1"/>
</dbReference>
<keyword evidence="11" id="KW-1185">Reference proteome</keyword>
<dbReference type="GO" id="GO:0000785">
    <property type="term" value="C:chromatin"/>
    <property type="evidence" value="ECO:0007669"/>
    <property type="project" value="TreeGrafter"/>
</dbReference>
<dbReference type="KEGG" id="api:103308443"/>
<evidence type="ECO:0000256" key="2">
    <source>
        <dbReference type="ARBA" id="ARBA00005383"/>
    </source>
</evidence>
<evidence type="ECO:0000256" key="8">
    <source>
        <dbReference type="PROSITE-ProRule" id="PRU00452"/>
    </source>
</evidence>
<dbReference type="CDD" id="cd16650">
    <property type="entry name" value="SP-RING_PIAS-like"/>
    <property type="match status" value="1"/>
</dbReference>
<dbReference type="PROSITE" id="PS51044">
    <property type="entry name" value="ZF_SP_RING"/>
    <property type="match status" value="1"/>
</dbReference>
<evidence type="ECO:0000259" key="9">
    <source>
        <dbReference type="PROSITE" id="PS51044"/>
    </source>
</evidence>
<dbReference type="InterPro" id="IPR013083">
    <property type="entry name" value="Znf_RING/FYVE/PHD"/>
</dbReference>
<name>A0A8R2B1Y6_ACYPI</name>
<dbReference type="Pfam" id="PF02891">
    <property type="entry name" value="zf-MIZ"/>
    <property type="match status" value="1"/>
</dbReference>
<accession>A0A8R2B1Y6</accession>
<keyword evidence="6" id="KW-0833">Ubl conjugation pathway</keyword>
<dbReference type="InterPro" id="IPR023321">
    <property type="entry name" value="PINIT"/>
</dbReference>
<comment type="similarity">
    <text evidence="2">Belongs to the PIAS family.</text>
</comment>
<dbReference type="InterPro" id="IPR004181">
    <property type="entry name" value="Znf_MIZ"/>
</dbReference>
<dbReference type="AlphaFoldDB" id="A0A8R2B1Y6"/>
<proteinExistence type="inferred from homology"/>
<dbReference type="GO" id="GO:0008270">
    <property type="term" value="F:zinc ion binding"/>
    <property type="evidence" value="ECO:0007669"/>
    <property type="project" value="UniProtKB-KW"/>
</dbReference>
<evidence type="ECO:0000313" key="10">
    <source>
        <dbReference type="EnsemblMetazoa" id="XP_008180027.1"/>
    </source>
</evidence>
<evidence type="ECO:0000256" key="1">
    <source>
        <dbReference type="ARBA" id="ARBA00004718"/>
    </source>
</evidence>
<protein>
    <recommendedName>
        <fullName evidence="9">SP-RING-type domain-containing protein</fullName>
    </recommendedName>
</protein>
<dbReference type="EnsemblMetazoa" id="XM_008181805.1">
    <property type="protein sequence ID" value="XP_008180027.1"/>
    <property type="gene ID" value="LOC103308443"/>
</dbReference>
<dbReference type="Pfam" id="PF14324">
    <property type="entry name" value="PINIT"/>
    <property type="match status" value="1"/>
</dbReference>
<dbReference type="GO" id="GO:0061665">
    <property type="term" value="F:SUMO ligase activity"/>
    <property type="evidence" value="ECO:0007669"/>
    <property type="project" value="TreeGrafter"/>
</dbReference>
<keyword evidence="5 8" id="KW-0863">Zinc-finger</keyword>
<keyword evidence="7" id="KW-0862">Zinc</keyword>
<evidence type="ECO:0000256" key="6">
    <source>
        <dbReference type="ARBA" id="ARBA00022786"/>
    </source>
</evidence>
<keyword evidence="4" id="KW-0479">Metal-binding</keyword>
<dbReference type="InterPro" id="IPR038654">
    <property type="entry name" value="PINIT_sf"/>
</dbReference>
<evidence type="ECO:0000256" key="7">
    <source>
        <dbReference type="ARBA" id="ARBA00022833"/>
    </source>
</evidence>
<dbReference type="GeneID" id="103308443"/>
<comment type="pathway">
    <text evidence="1">Protein modification; protein sumoylation.</text>
</comment>
<dbReference type="OrthoDB" id="6586443at2759"/>
<dbReference type="GO" id="GO:0006357">
    <property type="term" value="P:regulation of transcription by RNA polymerase II"/>
    <property type="evidence" value="ECO:0007669"/>
    <property type="project" value="TreeGrafter"/>
</dbReference>
<reference evidence="11" key="1">
    <citation type="submission" date="2010-06" db="EMBL/GenBank/DDBJ databases">
        <authorList>
            <person name="Jiang H."/>
            <person name="Abraham K."/>
            <person name="Ali S."/>
            <person name="Alsbrooks S.L."/>
            <person name="Anim B.N."/>
            <person name="Anosike U.S."/>
            <person name="Attaway T."/>
            <person name="Bandaranaike D.P."/>
            <person name="Battles P.K."/>
            <person name="Bell S.N."/>
            <person name="Bell A.V."/>
            <person name="Beltran B."/>
            <person name="Bickham C."/>
            <person name="Bustamante Y."/>
            <person name="Caleb T."/>
            <person name="Canada A."/>
            <person name="Cardenas V."/>
            <person name="Carter K."/>
            <person name="Chacko J."/>
            <person name="Chandrabose M.N."/>
            <person name="Chavez D."/>
            <person name="Chavez A."/>
            <person name="Chen L."/>
            <person name="Chu H.-S."/>
            <person name="Claassen K.J."/>
            <person name="Cockrell R."/>
            <person name="Collins M."/>
            <person name="Cooper J.A."/>
            <person name="Cree A."/>
            <person name="Curry S.M."/>
            <person name="Da Y."/>
            <person name="Dao M.D."/>
            <person name="Das B."/>
            <person name="Davila M.-L."/>
            <person name="Davy-Carroll L."/>
            <person name="Denson S."/>
            <person name="Dinh H."/>
            <person name="Ebong V.E."/>
            <person name="Edwards J.R."/>
            <person name="Egan A."/>
            <person name="El-Daye J."/>
            <person name="Escobedo L."/>
            <person name="Fernandez S."/>
            <person name="Fernando P.R."/>
            <person name="Flagg N."/>
            <person name="Forbes L.D."/>
            <person name="Fowler R.G."/>
            <person name="Fu Q."/>
            <person name="Gabisi R.A."/>
            <person name="Ganer J."/>
            <person name="Garbino Pronczuk A."/>
            <person name="Garcia R.M."/>
            <person name="Garner T."/>
            <person name="Garrett T.E."/>
            <person name="Gonzalez D.A."/>
            <person name="Hamid H."/>
            <person name="Hawkins E.S."/>
            <person name="Hirani K."/>
            <person name="Hogues M.E."/>
            <person name="Hollins B."/>
            <person name="Hsiao C.-H."/>
            <person name="Jabil R."/>
            <person name="James M.L."/>
            <person name="Jhangiani S.N."/>
            <person name="Johnson B."/>
            <person name="Johnson Q."/>
            <person name="Joshi V."/>
            <person name="Kalu J.B."/>
            <person name="Kam C."/>
            <person name="Kashfia A."/>
            <person name="Keebler J."/>
            <person name="Kisamo H."/>
            <person name="Kovar C.L."/>
            <person name="Lago L.A."/>
            <person name="Lai C.-Y."/>
            <person name="Laidlaw J."/>
            <person name="Lara F."/>
            <person name="Le T.-K."/>
            <person name="Lee S.L."/>
            <person name="Legall F.H."/>
            <person name="Lemon S.J."/>
            <person name="Lewis L.R."/>
            <person name="Li B."/>
            <person name="Liu Y."/>
            <person name="Liu Y.-S."/>
            <person name="Lopez J."/>
            <person name="Lozado R.J."/>
            <person name="Lu J."/>
            <person name="Madu R.C."/>
            <person name="Maheshwari M."/>
            <person name="Maheshwari R."/>
            <person name="Malloy K."/>
            <person name="Martinez E."/>
            <person name="Mathew T."/>
            <person name="Mercado I.C."/>
            <person name="Mercado C."/>
            <person name="Meyer B."/>
            <person name="Montgomery K."/>
            <person name="Morgan M.B."/>
            <person name="Munidasa M."/>
            <person name="Nazareth L.V."/>
            <person name="Nelson J."/>
            <person name="Ng B.M."/>
            <person name="Nguyen N.B."/>
            <person name="Nguyen P.Q."/>
            <person name="Nguyen T."/>
            <person name="Obregon M."/>
            <person name="Okwuonu G.O."/>
            <person name="Onwere C.G."/>
            <person name="Orozco G."/>
            <person name="Parra A."/>
            <person name="Patel S."/>
            <person name="Patil S."/>
            <person name="Perez A."/>
            <person name="Perez Y."/>
            <person name="Pham C."/>
            <person name="Primus E.L."/>
            <person name="Pu L.-L."/>
            <person name="Puazo M."/>
            <person name="Qin X."/>
            <person name="Quiroz J.B."/>
            <person name="Reese J."/>
            <person name="Richards S."/>
            <person name="Rives C.M."/>
            <person name="Robberts R."/>
            <person name="Ruiz S.J."/>
            <person name="Ruiz M.J."/>
            <person name="Santibanez J."/>
            <person name="Schneider B.W."/>
            <person name="Sisson I."/>
            <person name="Smith M."/>
            <person name="Sodergren E."/>
            <person name="Song X.-Z."/>
            <person name="Song B.B."/>
            <person name="Summersgill H."/>
            <person name="Thelus R."/>
            <person name="Thornton R.D."/>
            <person name="Trejos Z.Y."/>
            <person name="Usmani K."/>
            <person name="Vattathil S."/>
            <person name="Villasana D."/>
            <person name="Walker D.L."/>
            <person name="Wang S."/>
            <person name="Wang K."/>
            <person name="White C.S."/>
            <person name="Williams A.C."/>
            <person name="Williamson J."/>
            <person name="Wilson K."/>
            <person name="Woghiren I.O."/>
            <person name="Woodworth J.R."/>
            <person name="Worley K.C."/>
            <person name="Wright R.A."/>
            <person name="Wu W."/>
            <person name="Young L."/>
            <person name="Zhang L."/>
            <person name="Zhang J."/>
            <person name="Zhu Y."/>
            <person name="Muzny D.M."/>
            <person name="Weinstock G."/>
            <person name="Gibbs R.A."/>
        </authorList>
    </citation>
    <scope>NUCLEOTIDE SEQUENCE [LARGE SCALE GENOMIC DNA]</scope>
    <source>
        <strain evidence="11">LSR1</strain>
    </source>
</reference>
<dbReference type="Proteomes" id="UP000007819">
    <property type="component" value="Chromosome X"/>
</dbReference>
<dbReference type="Gene3D" id="2.60.120.780">
    <property type="entry name" value="PINIT domain"/>
    <property type="match status" value="1"/>
</dbReference>
<evidence type="ECO:0000256" key="5">
    <source>
        <dbReference type="ARBA" id="ARBA00022771"/>
    </source>
</evidence>
<organism evidence="10 11">
    <name type="scientific">Acyrthosiphon pisum</name>
    <name type="common">Pea aphid</name>
    <dbReference type="NCBI Taxonomy" id="7029"/>
    <lineage>
        <taxon>Eukaryota</taxon>
        <taxon>Metazoa</taxon>
        <taxon>Ecdysozoa</taxon>
        <taxon>Arthropoda</taxon>
        <taxon>Hexapoda</taxon>
        <taxon>Insecta</taxon>
        <taxon>Pterygota</taxon>
        <taxon>Neoptera</taxon>
        <taxon>Paraneoptera</taxon>
        <taxon>Hemiptera</taxon>
        <taxon>Sternorrhyncha</taxon>
        <taxon>Aphidomorpha</taxon>
        <taxon>Aphidoidea</taxon>
        <taxon>Aphididae</taxon>
        <taxon>Macrosiphini</taxon>
        <taxon>Acyrthosiphon</taxon>
    </lineage>
</organism>
<evidence type="ECO:0000256" key="3">
    <source>
        <dbReference type="ARBA" id="ARBA00022679"/>
    </source>
</evidence>
<dbReference type="PANTHER" id="PTHR10782">
    <property type="entry name" value="ZINC FINGER MIZ DOMAIN-CONTAINING PROTEIN"/>
    <property type="match status" value="1"/>
</dbReference>
<dbReference type="GO" id="GO:0003712">
    <property type="term" value="F:transcription coregulator activity"/>
    <property type="evidence" value="ECO:0007669"/>
    <property type="project" value="TreeGrafter"/>
</dbReference>
<dbReference type="RefSeq" id="XP_008180027.1">
    <property type="nucleotide sequence ID" value="XM_008181805.1"/>
</dbReference>
<reference evidence="10" key="2">
    <citation type="submission" date="2022-06" db="UniProtKB">
        <authorList>
            <consortium name="EnsemblMetazoa"/>
        </authorList>
    </citation>
    <scope>IDENTIFICATION</scope>
</reference>